<keyword evidence="1" id="KW-1133">Transmembrane helix</keyword>
<feature type="transmembrane region" description="Helical" evidence="1">
    <location>
        <begin position="58"/>
        <end position="77"/>
    </location>
</feature>
<accession>A0A6A6XMD4</accession>
<dbReference type="AlphaFoldDB" id="A0A6A6XMD4"/>
<dbReference type="CDD" id="cd08760">
    <property type="entry name" value="Cyt_b561_FRRS1_like"/>
    <property type="match status" value="1"/>
</dbReference>
<gene>
    <name evidence="2" type="ORF">K505DRAFT_358369</name>
</gene>
<keyword evidence="3" id="KW-1185">Reference proteome</keyword>
<evidence type="ECO:0000313" key="2">
    <source>
        <dbReference type="EMBL" id="KAF2797492.1"/>
    </source>
</evidence>
<feature type="transmembrane region" description="Helical" evidence="1">
    <location>
        <begin position="154"/>
        <end position="175"/>
    </location>
</feature>
<protein>
    <recommendedName>
        <fullName evidence="4">Cytochrome b561 domain-containing protein</fullName>
    </recommendedName>
</protein>
<evidence type="ECO:0000256" key="1">
    <source>
        <dbReference type="SAM" id="Phobius"/>
    </source>
</evidence>
<feature type="transmembrane region" description="Helical" evidence="1">
    <location>
        <begin position="128"/>
        <end position="148"/>
    </location>
</feature>
<dbReference type="Proteomes" id="UP000799757">
    <property type="component" value="Unassembled WGS sequence"/>
</dbReference>
<keyword evidence="1" id="KW-0812">Transmembrane</keyword>
<organism evidence="2 3">
    <name type="scientific">Melanomma pulvis-pyrius CBS 109.77</name>
    <dbReference type="NCBI Taxonomy" id="1314802"/>
    <lineage>
        <taxon>Eukaryota</taxon>
        <taxon>Fungi</taxon>
        <taxon>Dikarya</taxon>
        <taxon>Ascomycota</taxon>
        <taxon>Pezizomycotina</taxon>
        <taxon>Dothideomycetes</taxon>
        <taxon>Pleosporomycetidae</taxon>
        <taxon>Pleosporales</taxon>
        <taxon>Melanommataceae</taxon>
        <taxon>Melanomma</taxon>
    </lineage>
</organism>
<sequence>MDFSKLDPEALMALVARMTKVRTAHGVIMPLAIVVWFPLGVFLLRLLNMKNKVLWHTVWQSFGLVLLVTGFGLGRWLSNKAGRSSEGHTILGTVITLLFILMPIIGWLHHRHRVAKGSQDFKRHIHVWGGRLLLLLGFINGITGLRLSKNKNSAYIAYGVVAGLFGVAYAGVWYLKVVKAKTKIEETELEQTAQHK</sequence>
<dbReference type="OrthoDB" id="19261at2759"/>
<keyword evidence="1" id="KW-0472">Membrane</keyword>
<dbReference type="PANTHER" id="PTHR47797">
    <property type="entry name" value="DEHYDROGENASE, PUTATIVE (AFU_ORTHOLOGUE AFUA_8G05805)-RELATED"/>
    <property type="match status" value="1"/>
</dbReference>
<feature type="transmembrane region" description="Helical" evidence="1">
    <location>
        <begin position="27"/>
        <end position="46"/>
    </location>
</feature>
<dbReference type="PANTHER" id="PTHR47797:SF1">
    <property type="entry name" value="CYTOCHROME B561 DOMAIN-CONTAINING PROTEIN-RELATED"/>
    <property type="match status" value="1"/>
</dbReference>
<evidence type="ECO:0008006" key="4">
    <source>
        <dbReference type="Google" id="ProtNLM"/>
    </source>
</evidence>
<dbReference type="Gene3D" id="1.20.120.1770">
    <property type="match status" value="1"/>
</dbReference>
<reference evidence="2" key="1">
    <citation type="journal article" date="2020" name="Stud. Mycol.">
        <title>101 Dothideomycetes genomes: a test case for predicting lifestyles and emergence of pathogens.</title>
        <authorList>
            <person name="Haridas S."/>
            <person name="Albert R."/>
            <person name="Binder M."/>
            <person name="Bloem J."/>
            <person name="Labutti K."/>
            <person name="Salamov A."/>
            <person name="Andreopoulos B."/>
            <person name="Baker S."/>
            <person name="Barry K."/>
            <person name="Bills G."/>
            <person name="Bluhm B."/>
            <person name="Cannon C."/>
            <person name="Castanera R."/>
            <person name="Culley D."/>
            <person name="Daum C."/>
            <person name="Ezra D."/>
            <person name="Gonzalez J."/>
            <person name="Henrissat B."/>
            <person name="Kuo A."/>
            <person name="Liang C."/>
            <person name="Lipzen A."/>
            <person name="Lutzoni F."/>
            <person name="Magnuson J."/>
            <person name="Mondo S."/>
            <person name="Nolan M."/>
            <person name="Ohm R."/>
            <person name="Pangilinan J."/>
            <person name="Park H.-J."/>
            <person name="Ramirez L."/>
            <person name="Alfaro M."/>
            <person name="Sun H."/>
            <person name="Tritt A."/>
            <person name="Yoshinaga Y."/>
            <person name="Zwiers L.-H."/>
            <person name="Turgeon B."/>
            <person name="Goodwin S."/>
            <person name="Spatafora J."/>
            <person name="Crous P."/>
            <person name="Grigoriev I."/>
        </authorList>
    </citation>
    <scope>NUCLEOTIDE SEQUENCE</scope>
    <source>
        <strain evidence="2">CBS 109.77</strain>
    </source>
</reference>
<proteinExistence type="predicted"/>
<evidence type="ECO:0000313" key="3">
    <source>
        <dbReference type="Proteomes" id="UP000799757"/>
    </source>
</evidence>
<dbReference type="EMBL" id="MU001805">
    <property type="protein sequence ID" value="KAF2797492.1"/>
    <property type="molecule type" value="Genomic_DNA"/>
</dbReference>
<name>A0A6A6XMD4_9PLEO</name>
<feature type="transmembrane region" description="Helical" evidence="1">
    <location>
        <begin position="89"/>
        <end position="108"/>
    </location>
</feature>